<feature type="domain" description="IPT/TIG" evidence="3">
    <location>
        <begin position="215"/>
        <end position="271"/>
    </location>
</feature>
<evidence type="ECO:0000313" key="5">
    <source>
        <dbReference type="Proteomes" id="UP001642484"/>
    </source>
</evidence>
<dbReference type="CDD" id="cd00603">
    <property type="entry name" value="IPT_PCSR"/>
    <property type="match status" value="1"/>
</dbReference>
<dbReference type="InterPro" id="IPR002909">
    <property type="entry name" value="IPT_dom"/>
</dbReference>
<sequence>QAEPEEPSNESTNDSDADNETTDSDGNSTSTSSTTTSSTTTSVSSTSTQTVTSTSTSSSITSSSTSTSSTSTSSTSSTSSSSSSSSTTSTSTTSSSTSTDLNMSDAVNLSSFELCVAACQDALAAAYNASGNLSTNLTIQLAARCFKQCMVNRTIGEPKQRFCDILDVTLFRLIPCPLSAGLHSVSVKPTTLGFADRASRSKADFHITQELRTASMEPYGGVSAGGKVVTITGVGFDEDPKKVHVAFEDIGPCEVIENSPRHLKCLSPHISDWRFQELWNTSTKSFVHSDGTMVVSVPVHVVVAFSVKPSRYQSTAESV</sequence>
<dbReference type="PANTHER" id="PTHR46769">
    <property type="entry name" value="POLYCYSTIC KIDNEY AND HEPATIC DISEASE 1 (AUTOSOMAL RECESSIVE)-LIKE 1"/>
    <property type="match status" value="1"/>
</dbReference>
<feature type="region of interest" description="Disordered" evidence="2">
    <location>
        <begin position="1"/>
        <end position="100"/>
    </location>
</feature>
<accession>A0ABP0NDK7</accession>
<gene>
    <name evidence="4" type="ORF">CCMP2556_LOCUS30427</name>
</gene>
<keyword evidence="5" id="KW-1185">Reference proteome</keyword>
<dbReference type="Pfam" id="PF01833">
    <property type="entry name" value="TIG"/>
    <property type="match status" value="1"/>
</dbReference>
<evidence type="ECO:0000259" key="3">
    <source>
        <dbReference type="Pfam" id="PF01833"/>
    </source>
</evidence>
<evidence type="ECO:0000256" key="1">
    <source>
        <dbReference type="ARBA" id="ARBA00022729"/>
    </source>
</evidence>
<evidence type="ECO:0000256" key="2">
    <source>
        <dbReference type="SAM" id="MobiDB-lite"/>
    </source>
</evidence>
<dbReference type="InterPro" id="IPR052387">
    <property type="entry name" value="Fibrocystin"/>
</dbReference>
<feature type="non-terminal residue" evidence="4">
    <location>
        <position position="1"/>
    </location>
</feature>
<protein>
    <recommendedName>
        <fullName evidence="3">IPT/TIG domain-containing protein</fullName>
    </recommendedName>
</protein>
<name>A0ABP0NDK7_9DINO</name>
<feature type="compositionally biased region" description="Low complexity" evidence="2">
    <location>
        <begin position="28"/>
        <end position="99"/>
    </location>
</feature>
<dbReference type="SUPFAM" id="SSF81296">
    <property type="entry name" value="E set domains"/>
    <property type="match status" value="1"/>
</dbReference>
<feature type="compositionally biased region" description="Acidic residues" evidence="2">
    <location>
        <begin position="1"/>
        <end position="23"/>
    </location>
</feature>
<dbReference type="InterPro" id="IPR014756">
    <property type="entry name" value="Ig_E-set"/>
</dbReference>
<proteinExistence type="predicted"/>
<keyword evidence="1" id="KW-0732">Signal</keyword>
<dbReference type="InterPro" id="IPR013783">
    <property type="entry name" value="Ig-like_fold"/>
</dbReference>
<comment type="caution">
    <text evidence="4">The sequence shown here is derived from an EMBL/GenBank/DDBJ whole genome shotgun (WGS) entry which is preliminary data.</text>
</comment>
<dbReference type="Proteomes" id="UP001642484">
    <property type="component" value="Unassembled WGS sequence"/>
</dbReference>
<organism evidence="4 5">
    <name type="scientific">Durusdinium trenchii</name>
    <dbReference type="NCBI Taxonomy" id="1381693"/>
    <lineage>
        <taxon>Eukaryota</taxon>
        <taxon>Sar</taxon>
        <taxon>Alveolata</taxon>
        <taxon>Dinophyceae</taxon>
        <taxon>Suessiales</taxon>
        <taxon>Symbiodiniaceae</taxon>
        <taxon>Durusdinium</taxon>
    </lineage>
</organism>
<dbReference type="EMBL" id="CAXAMN010021641">
    <property type="protein sequence ID" value="CAK9061875.1"/>
    <property type="molecule type" value="Genomic_DNA"/>
</dbReference>
<reference evidence="4 5" key="1">
    <citation type="submission" date="2024-02" db="EMBL/GenBank/DDBJ databases">
        <authorList>
            <person name="Chen Y."/>
            <person name="Shah S."/>
            <person name="Dougan E. K."/>
            <person name="Thang M."/>
            <person name="Chan C."/>
        </authorList>
    </citation>
    <scope>NUCLEOTIDE SEQUENCE [LARGE SCALE GENOMIC DNA]</scope>
</reference>
<evidence type="ECO:0000313" key="4">
    <source>
        <dbReference type="EMBL" id="CAK9061875.1"/>
    </source>
</evidence>
<dbReference type="Gene3D" id="2.60.40.10">
    <property type="entry name" value="Immunoglobulins"/>
    <property type="match status" value="1"/>
</dbReference>
<dbReference type="PANTHER" id="PTHR46769:SF2">
    <property type="entry name" value="FIBROCYSTIN-L ISOFORM 2 PRECURSOR-RELATED"/>
    <property type="match status" value="1"/>
</dbReference>